<name>A0AC35TSS1_9BILA</name>
<evidence type="ECO:0000313" key="1">
    <source>
        <dbReference type="Proteomes" id="UP000095286"/>
    </source>
</evidence>
<dbReference type="WBParaSite" id="RSKR_0000378850.1">
    <property type="protein sequence ID" value="RSKR_0000378850.1"/>
    <property type="gene ID" value="RSKR_0000378850"/>
</dbReference>
<sequence>MLLQFQNYYRFNKEAIMKTEMVKSLKLNYDASAEEDQEPNLELQKAFCIGLQYGIALGVFFVKSKIDMALVAGASLFVYFMRQKYDGVLENCSEKERI</sequence>
<reference evidence="2" key="1">
    <citation type="submission" date="2016-11" db="UniProtKB">
        <authorList>
            <consortium name="WormBaseParasite"/>
        </authorList>
    </citation>
    <scope>IDENTIFICATION</scope>
    <source>
        <strain evidence="2">KR3021</strain>
    </source>
</reference>
<protein>
    <submittedName>
        <fullName evidence="2">Transmembrane protein</fullName>
    </submittedName>
</protein>
<organism evidence="1 2">
    <name type="scientific">Rhabditophanes sp. KR3021</name>
    <dbReference type="NCBI Taxonomy" id="114890"/>
    <lineage>
        <taxon>Eukaryota</taxon>
        <taxon>Metazoa</taxon>
        <taxon>Ecdysozoa</taxon>
        <taxon>Nematoda</taxon>
        <taxon>Chromadorea</taxon>
        <taxon>Rhabditida</taxon>
        <taxon>Tylenchina</taxon>
        <taxon>Panagrolaimomorpha</taxon>
        <taxon>Strongyloidoidea</taxon>
        <taxon>Alloionematidae</taxon>
        <taxon>Rhabditophanes</taxon>
    </lineage>
</organism>
<evidence type="ECO:0000313" key="2">
    <source>
        <dbReference type="WBParaSite" id="RSKR_0000378850.1"/>
    </source>
</evidence>
<accession>A0AC35TSS1</accession>
<proteinExistence type="predicted"/>
<dbReference type="Proteomes" id="UP000095286">
    <property type="component" value="Unplaced"/>
</dbReference>